<comment type="similarity">
    <text evidence="12">Belongs to the G-protein coupled receptor 1 family.</text>
</comment>
<feature type="transmembrane region" description="Helical" evidence="13">
    <location>
        <begin position="265"/>
        <end position="291"/>
    </location>
</feature>
<feature type="domain" description="G-protein coupled receptors family 1 profile" evidence="14">
    <location>
        <begin position="387"/>
        <end position="636"/>
    </location>
</feature>
<dbReference type="PRINTS" id="PR00237">
    <property type="entry name" value="GPCRRHODOPSN"/>
</dbReference>
<name>A0AAD1WM70_PELCU</name>
<dbReference type="Gene3D" id="1.20.1070.10">
    <property type="entry name" value="Rhodopsin 7-helix transmembrane proteins"/>
    <property type="match status" value="7"/>
</dbReference>
<feature type="transmembrane region" description="Helical" evidence="13">
    <location>
        <begin position="1945"/>
        <end position="1970"/>
    </location>
</feature>
<feature type="transmembrane region" description="Helical" evidence="13">
    <location>
        <begin position="550"/>
        <end position="572"/>
    </location>
</feature>
<feature type="transmembrane region" description="Helical" evidence="13">
    <location>
        <begin position="486"/>
        <end position="510"/>
    </location>
</feature>
<feature type="transmembrane region" description="Helical" evidence="13">
    <location>
        <begin position="753"/>
        <end position="772"/>
    </location>
</feature>
<feature type="transmembrane region" description="Helical" evidence="13">
    <location>
        <begin position="90"/>
        <end position="115"/>
    </location>
</feature>
<dbReference type="Proteomes" id="UP001295444">
    <property type="component" value="Chromosome 09"/>
</dbReference>
<keyword evidence="11 12" id="KW-0807">Transducer</keyword>
<feature type="domain" description="G-protein coupled receptors family 1 profile" evidence="14">
    <location>
        <begin position="693"/>
        <end position="943"/>
    </location>
</feature>
<keyword evidence="5" id="KW-0552">Olfaction</keyword>
<feature type="transmembrane region" description="Helical" evidence="13">
    <location>
        <begin position="2123"/>
        <end position="2146"/>
    </location>
</feature>
<evidence type="ECO:0000256" key="5">
    <source>
        <dbReference type="ARBA" id="ARBA00022725"/>
    </source>
</evidence>
<keyword evidence="8 13" id="KW-0472">Membrane</keyword>
<keyword evidence="3" id="KW-0716">Sensory transduction</keyword>
<feature type="transmembrane region" description="Helical" evidence="13">
    <location>
        <begin position="447"/>
        <end position="466"/>
    </location>
</feature>
<dbReference type="CDD" id="cd13954">
    <property type="entry name" value="7tmA_OR"/>
    <property type="match status" value="7"/>
</dbReference>
<feature type="transmembrane region" description="Helical" evidence="13">
    <location>
        <begin position="1754"/>
        <end position="1777"/>
    </location>
</feature>
<evidence type="ECO:0000259" key="14">
    <source>
        <dbReference type="PROSITE" id="PS50262"/>
    </source>
</evidence>
<organism evidence="15 16">
    <name type="scientific">Pelobates cultripes</name>
    <name type="common">Western spadefoot toad</name>
    <dbReference type="NCBI Taxonomy" id="61616"/>
    <lineage>
        <taxon>Eukaryota</taxon>
        <taxon>Metazoa</taxon>
        <taxon>Chordata</taxon>
        <taxon>Craniata</taxon>
        <taxon>Vertebrata</taxon>
        <taxon>Euteleostomi</taxon>
        <taxon>Amphibia</taxon>
        <taxon>Batrachia</taxon>
        <taxon>Anura</taxon>
        <taxon>Pelobatoidea</taxon>
        <taxon>Pelobatidae</taxon>
        <taxon>Pelobates</taxon>
    </lineage>
</organism>
<feature type="transmembrane region" description="Helical" evidence="13">
    <location>
        <begin position="2060"/>
        <end position="2084"/>
    </location>
</feature>
<feature type="transmembrane region" description="Helical" evidence="13">
    <location>
        <begin position="1713"/>
        <end position="1734"/>
    </location>
</feature>
<evidence type="ECO:0000256" key="4">
    <source>
        <dbReference type="ARBA" id="ARBA00022692"/>
    </source>
</evidence>
<feature type="transmembrane region" description="Helical" evidence="13">
    <location>
        <begin position="2193"/>
        <end position="2212"/>
    </location>
</feature>
<dbReference type="InterPro" id="IPR050516">
    <property type="entry name" value="Olfactory_GPCR"/>
</dbReference>
<dbReference type="GO" id="GO:0005886">
    <property type="term" value="C:plasma membrane"/>
    <property type="evidence" value="ECO:0007669"/>
    <property type="project" value="UniProtKB-SubCell"/>
</dbReference>
<proteinExistence type="inferred from homology"/>
<feature type="domain" description="G-protein coupled receptors family 1 profile" evidence="14">
    <location>
        <begin position="1655"/>
        <end position="1903"/>
    </location>
</feature>
<feature type="transmembrane region" description="Helical" evidence="13">
    <location>
        <begin position="1851"/>
        <end position="1874"/>
    </location>
</feature>
<feature type="transmembrane region" description="Helical" evidence="13">
    <location>
        <begin position="890"/>
        <end position="914"/>
    </location>
</feature>
<evidence type="ECO:0000313" key="16">
    <source>
        <dbReference type="Proteomes" id="UP001295444"/>
    </source>
</evidence>
<feature type="transmembrane region" description="Helical" evidence="13">
    <location>
        <begin position="1074"/>
        <end position="1095"/>
    </location>
</feature>
<evidence type="ECO:0000256" key="8">
    <source>
        <dbReference type="ARBA" id="ARBA00023136"/>
    </source>
</evidence>
<dbReference type="PROSITE" id="PS50262">
    <property type="entry name" value="G_PROTEIN_RECEP_F1_2"/>
    <property type="match status" value="7"/>
</dbReference>
<feature type="domain" description="G-protein coupled receptors family 1 profile" evidence="14">
    <location>
        <begin position="1016"/>
        <end position="1266"/>
    </location>
</feature>
<evidence type="ECO:0000256" key="12">
    <source>
        <dbReference type="RuleBase" id="RU000688"/>
    </source>
</evidence>
<feature type="transmembrane region" description="Helical" evidence="13">
    <location>
        <begin position="1249"/>
        <end position="1268"/>
    </location>
</feature>
<feature type="transmembrane region" description="Helical" evidence="13">
    <location>
        <begin position="1512"/>
        <end position="1541"/>
    </location>
</feature>
<feature type="transmembrane region" description="Helical" evidence="13">
    <location>
        <begin position="124"/>
        <end position="143"/>
    </location>
</feature>
<dbReference type="InterPro" id="IPR000276">
    <property type="entry name" value="GPCR_Rhodpsn"/>
</dbReference>
<feature type="transmembrane region" description="Helical" evidence="13">
    <location>
        <begin position="1982"/>
        <end position="2006"/>
    </location>
</feature>
<evidence type="ECO:0000256" key="10">
    <source>
        <dbReference type="ARBA" id="ARBA00023180"/>
    </source>
</evidence>
<dbReference type="EMBL" id="OW240920">
    <property type="protein sequence ID" value="CAH2313923.1"/>
    <property type="molecule type" value="Genomic_DNA"/>
</dbReference>
<evidence type="ECO:0000256" key="7">
    <source>
        <dbReference type="ARBA" id="ARBA00023040"/>
    </source>
</evidence>
<evidence type="ECO:0000256" key="13">
    <source>
        <dbReference type="SAM" id="Phobius"/>
    </source>
</evidence>
<feature type="transmembrane region" description="Helical" evidence="13">
    <location>
        <begin position="1455"/>
        <end position="1478"/>
    </location>
</feature>
<dbReference type="InterPro" id="IPR000725">
    <property type="entry name" value="Olfact_rcpt"/>
</dbReference>
<keyword evidence="6 13" id="KW-1133">Transmembrane helix</keyword>
<evidence type="ECO:0000256" key="3">
    <source>
        <dbReference type="ARBA" id="ARBA00022606"/>
    </source>
</evidence>
<dbReference type="PROSITE" id="PS00237">
    <property type="entry name" value="G_PROTEIN_RECEP_F1_1"/>
    <property type="match status" value="3"/>
</dbReference>
<feature type="transmembrane region" description="Helical" evidence="13">
    <location>
        <begin position="1002"/>
        <end position="1023"/>
    </location>
</feature>
<keyword evidence="4 12" id="KW-0812">Transmembrane</keyword>
<dbReference type="FunFam" id="1.20.1070.10:FF:000001">
    <property type="entry name" value="Olfactory receptor"/>
    <property type="match status" value="1"/>
</dbReference>
<feature type="transmembrane region" description="Helical" evidence="13">
    <location>
        <begin position="408"/>
        <end position="427"/>
    </location>
</feature>
<keyword evidence="10" id="KW-0325">Glycoprotein</keyword>
<evidence type="ECO:0000256" key="11">
    <source>
        <dbReference type="ARBA" id="ARBA00023224"/>
    </source>
</evidence>
<feature type="transmembrane region" description="Helical" evidence="13">
    <location>
        <begin position="1035"/>
        <end position="1054"/>
    </location>
</feature>
<dbReference type="PRINTS" id="PR00245">
    <property type="entry name" value="OLFACTORYR"/>
</dbReference>
<feature type="transmembrane region" description="Helical" evidence="13">
    <location>
        <begin position="584"/>
        <end position="607"/>
    </location>
</feature>
<sequence length="2237" mass="254351">MALLPSRDASETSSSLSYAGIILEKARRVGCSNERQKDESLWNSRYIWKAGPEVVGEAWFPFLRSTSPSLTTVLGLTQRLVCSGSYVDQLSFFVSFLLVYIFTVLENLVIVVLVLQDSRLHKPMYVFLGNLSFLDIWYISVTLPNMLTNILTGNHEISFSACVAQLFIFTFLGAAECYLLAAMAYDRYVAICSPLRYTSIMQDKCVFCLLIWSWSLGLLTPTLPIWFLTQLDFCGSNKVDHYFCDASPLVRLSCGDNMVKELVDFIVSVFVLMSSLIVIVASYTSITLSIIKMSSSQGRRKAFSTCTSHLAVVCLFYGTMGFTYMRVEAGLPKSANKLVSIYLEHKRISIITEVWSLRVLDCITDLPELQTPIFILVFFIYLIILGGNSTLLLLICSNQHLRTPMYSFLSNLSVLDMCYTTVTMHKVLLNYMSGDRHVSFLGCLAQMYFFVTFLCCEFLLLTAMSYDRYVAICNPLRYQLIMNGSVCAVLMSTCWVLGFLEVVPAIFIIYDIYCFVSNEINHFFCDLLALMKLFCRNASYMENLIYSESVIIGFIPFSLIILSYVYIIRAILRIHSNAGRRKAFYTCSSHLMVVCLLYLTIFCLYMRPTTTFTLDSDKLISLLYTTLTPMLNPLIYSLKNKDVKLALKRVLVQGLKLKWKYLYTLMQTTSFAAKDQVLIFLLVLLIYLITLSGNMTILLLVCLDRHLHTPMYFFLGNLSVLDMSSTTVTLHKILAHFISGNKTISFNACMTQVYIFASLTGQELLILTAMGYDRYVAICNPLRYHMVMNHTTCALLAIACWMFGFLQVIPPVVILSRFSCYTSNEINHFFCDMVPLMRLSCSDTSLLQLLNLTEGLILSTMTPFCLTFASYVFIILTITKIPSSAGRRKAFYTCSSHLTVVIFLYIILACQYVTPPSTSSVEVNKLFSLFNTAAIPLLNPLIYSLKNKDINVGTNTLYSSDILHYQSTKGVCLSMRIGYISLYLVCQESSLAGFVMKLQVPIFLLVLLIYLITLGGNMTIFLVICLDRRLHTPMYFFLGNLSVLDMCSTTLTLHRVLLMFLDGGNTISFLGCMAQMYIFASFIGHELLILTAMSYDRYVAICHPLRYHTIMNGRVCVCLAASCWVLGFMQVLAPVVIFSGFSCYRTNEINHFFCDIVPLMEITCNDTTFLETIVFINGLFVITLIPFVLTFISYVFIILTILKIRSNTGKQKAFYTCSSHLTVVILLYIILVCQYLTPSSTDTLNSKKFFSLFNTAAVPMLNPLIYSLKNSQLWTCPYSHCTARIHQLLTLQTDRQTGQTDSEQTPRALIRISYWSTYLSLEACHAQIEINHFFSEHLWKDKPGSYHNIYFNSLSGNMTILLLICLDRHLQSPMYFFLGNLSILDMSSTTITLHKILVNFVTGDHGVSFLACMTQMYVFSSFSCDGLYLLTAMSYDRYVAICNPLRYPVLMNHRVCALLATVCWTLGLTQILPILIFLSTLSHFKSNVINHFFCDIVPLMRLSCSDTSDLELFIFINGLFLSTCPFVFTFFSYICIINSILKMSSNTGRHKAFYTCSSHLTVVILLYVTLGSQYLVPTSADKLDSNKLFSLFNTAAVPMLNPLIYSLKNKDVKMASEQNIQADNKLVRECISTGPELQIPIFLVVFVIYLTTLGGNVTILLLTWMDSHLHTPMYFFLRNLSFLDICYSTDTLYGALMMYFSSNNIVSFPMCMFQLYCFMSFVGIEIFLLTAMSYDRYVAICYPLHYQLIMDAYVYVPLATICWVLGFLETIPYICIYTRFTCFKTNMVNHFFCDLNALMAISCNNTNFLKNVIFYESIFSGFIPFLLTSVSYSYIIKTILAMSSKDGRHKAFYTCAAHVTVVGLFYITLFCLYLKPASSSLDSEKLSSLLYTAVVPMLNPLIYSLKNKDVKLEMWRENCQGIIQFKNHHNDRDRTWHREYQEMQAIVFMLVLIIYLLTIGGNVTILFLIFMDPLLHTPMYFFLCNLSCLDLMYTTVTLHRILFTFLSGNSSIMFSECFIQLYFFMSLVGIELLLLTAMSYDRYVAICNPLRYTALMNHRVCIALVTTCWILGFLDTIPFTYIVYGFTCYVSNTINHFFCDLLALMKLSCSDTSVLEHAILTEAAFSGLTPFLLTSLSYACIIKTILSIQTATGRRKAFYTCSSHLTVVILFYVTLSCLYLRPTSMFSLDSDKLLSLVYTAVVPMLNPLIYSLKNKDMVGGKYGESTCCMSKRSVLKT</sequence>
<feature type="transmembrane region" description="Helical" evidence="13">
    <location>
        <begin position="2018"/>
        <end position="2040"/>
    </location>
</feature>
<dbReference type="FunFam" id="1.20.1070.10:FF:000010">
    <property type="entry name" value="Olfactory receptor"/>
    <property type="match status" value="1"/>
</dbReference>
<dbReference type="FunFam" id="1.20.1070.10:FF:000268">
    <property type="entry name" value="Putative olfactory receptor 2I1"/>
    <property type="match status" value="5"/>
</dbReference>
<feature type="transmembrane region" description="Helical" evidence="13">
    <location>
        <begin position="206"/>
        <end position="228"/>
    </location>
</feature>
<feature type="transmembrane region" description="Helical" evidence="13">
    <location>
        <begin position="1115"/>
        <end position="1138"/>
    </location>
</feature>
<keyword evidence="2" id="KW-1003">Cell membrane</keyword>
<feature type="transmembrane region" description="Helical" evidence="13">
    <location>
        <begin position="1641"/>
        <end position="1662"/>
    </location>
</feature>
<evidence type="ECO:0000256" key="6">
    <source>
        <dbReference type="ARBA" id="ARBA00022989"/>
    </source>
</evidence>
<dbReference type="InterPro" id="IPR017452">
    <property type="entry name" value="GPCR_Rhodpsn_7TM"/>
</dbReference>
<feature type="transmembrane region" description="Helical" evidence="13">
    <location>
        <begin position="1682"/>
        <end position="1701"/>
    </location>
</feature>
<evidence type="ECO:0000256" key="2">
    <source>
        <dbReference type="ARBA" id="ARBA00022475"/>
    </source>
</evidence>
<feature type="transmembrane region" description="Helical" evidence="13">
    <location>
        <begin position="1214"/>
        <end position="1237"/>
    </location>
</feature>
<feature type="transmembrane region" description="Helical" evidence="13">
    <location>
        <begin position="163"/>
        <end position="185"/>
    </location>
</feature>
<feature type="non-terminal residue" evidence="15">
    <location>
        <position position="2237"/>
    </location>
</feature>
<feature type="domain" description="G-protein coupled receptors family 1 profile" evidence="14">
    <location>
        <begin position="1356"/>
        <end position="1605"/>
    </location>
</feature>
<feature type="transmembrane region" description="Helical" evidence="13">
    <location>
        <begin position="1886"/>
        <end position="1905"/>
    </location>
</feature>
<dbReference type="Pfam" id="PF13853">
    <property type="entry name" value="7tm_4"/>
    <property type="match status" value="7"/>
</dbReference>
<feature type="domain" description="G-protein coupled receptors family 1 profile" evidence="14">
    <location>
        <begin position="106"/>
        <end position="317"/>
    </location>
</feature>
<keyword evidence="9 12" id="KW-0675">Receptor</keyword>
<feature type="transmembrane region" description="Helical" evidence="13">
    <location>
        <begin position="373"/>
        <end position="396"/>
    </location>
</feature>
<feature type="transmembrane region" description="Helical" evidence="13">
    <location>
        <begin position="677"/>
        <end position="701"/>
    </location>
</feature>
<feature type="transmembrane region" description="Helical" evidence="13">
    <location>
        <begin position="793"/>
        <end position="814"/>
    </location>
</feature>
<accession>A0AAD1WM70</accession>
<dbReference type="GO" id="GO:0004930">
    <property type="term" value="F:G protein-coupled receptor activity"/>
    <property type="evidence" value="ECO:0007669"/>
    <property type="project" value="UniProtKB-KW"/>
</dbReference>
<feature type="transmembrane region" description="Helical" evidence="13">
    <location>
        <begin position="1812"/>
        <end position="1836"/>
    </location>
</feature>
<evidence type="ECO:0000256" key="9">
    <source>
        <dbReference type="ARBA" id="ARBA00023170"/>
    </source>
</evidence>
<dbReference type="SUPFAM" id="SSF81321">
    <property type="entry name" value="Family A G protein-coupled receptor-like"/>
    <property type="match status" value="7"/>
</dbReference>
<comment type="subcellular location">
    <subcellularLocation>
        <location evidence="1">Cell membrane</location>
        <topology evidence="1">Multi-pass membrane protein</topology>
    </subcellularLocation>
</comment>
<dbReference type="PANTHER" id="PTHR26452">
    <property type="entry name" value="OLFACTORY RECEPTOR"/>
    <property type="match status" value="1"/>
</dbReference>
<reference evidence="15" key="1">
    <citation type="submission" date="2022-03" db="EMBL/GenBank/DDBJ databases">
        <authorList>
            <person name="Alioto T."/>
            <person name="Alioto T."/>
            <person name="Gomez Garrido J."/>
        </authorList>
    </citation>
    <scope>NUCLEOTIDE SEQUENCE</scope>
</reference>
<feature type="domain" description="G-protein coupled receptors family 1 profile" evidence="14">
    <location>
        <begin position="1961"/>
        <end position="2210"/>
    </location>
</feature>
<keyword evidence="16" id="KW-1185">Reference proteome</keyword>
<feature type="transmembrane region" description="Helical" evidence="13">
    <location>
        <begin position="1588"/>
        <end position="1607"/>
    </location>
</feature>
<evidence type="ECO:0000256" key="1">
    <source>
        <dbReference type="ARBA" id="ARBA00004651"/>
    </source>
</evidence>
<evidence type="ECO:0000313" key="15">
    <source>
        <dbReference type="EMBL" id="CAH2313923.1"/>
    </source>
</evidence>
<feature type="transmembrane region" description="Helical" evidence="13">
    <location>
        <begin position="1175"/>
        <end position="1202"/>
    </location>
</feature>
<dbReference type="GO" id="GO:0004984">
    <property type="term" value="F:olfactory receptor activity"/>
    <property type="evidence" value="ECO:0007669"/>
    <property type="project" value="InterPro"/>
</dbReference>
<feature type="transmembrane region" description="Helical" evidence="13">
    <location>
        <begin position="856"/>
        <end position="878"/>
    </location>
</feature>
<feature type="transmembrane region" description="Helical" evidence="13">
    <location>
        <begin position="303"/>
        <end position="325"/>
    </location>
</feature>
<gene>
    <name evidence="15" type="ORF">PECUL_23A025424</name>
</gene>
<feature type="transmembrane region" description="Helical" evidence="13">
    <location>
        <begin position="1553"/>
        <end position="1576"/>
    </location>
</feature>
<keyword evidence="7 12" id="KW-0297">G-protein coupled receptor</keyword>
<feature type="transmembrane region" description="Helical" evidence="13">
    <location>
        <begin position="2158"/>
        <end position="2181"/>
    </location>
</feature>
<protein>
    <submittedName>
        <fullName evidence="15">Olfactory receptor</fullName>
    </submittedName>
</protein>